<organism evidence="1 2">
    <name type="scientific">Sediminicola luteus</name>
    <dbReference type="NCBI Taxonomy" id="319238"/>
    <lineage>
        <taxon>Bacteria</taxon>
        <taxon>Pseudomonadati</taxon>
        <taxon>Bacteroidota</taxon>
        <taxon>Flavobacteriia</taxon>
        <taxon>Flavobacteriales</taxon>
        <taxon>Flavobacteriaceae</taxon>
        <taxon>Sediminicola</taxon>
    </lineage>
</organism>
<comment type="caution">
    <text evidence="1">The sequence shown here is derived from an EMBL/GenBank/DDBJ whole genome shotgun (WGS) entry which is preliminary data.</text>
</comment>
<dbReference type="EMBL" id="JBEWYP010000005">
    <property type="protein sequence ID" value="MET7029794.1"/>
    <property type="molecule type" value="Genomic_DNA"/>
</dbReference>
<sequence length="440" mass="50739">MNNKTKEIKGILVNQLTSKPIGISAIDFPTLRNIVKFTAREPQNYDPFVPTKSVERIENDVKNSYYQRLTNDKRVNNIYRFLLKEISNIHSSKTNALGSFPTSVIISLDLNQEFDTKKEYVEFIKSAIQEDYIGAFYREIEENEFELTIPDGKFALIVDGQHRIMGMIKLFIDASNNEIKIGRNKLNDEYPYLTNQHVLDYIKQFEFNCTLLLGFDKWEQGKVFADVNFNQKPVNKSLYYDIFGSYPDPNKNDIFLSHMLAMHLNNNKDSVIRGFIKMLGSGKGFFSQAFFVEAILNHFRPKGIWASLPMDYLNDGSDYKILPKFFKSYFKAIKEVFNPYWPKDDQDSSRKYPNILSKTTGMGALIKLIDPIYRKLKLNTDFNSISAEELTILLKSELVKAKDKGYDFFSKEGDFSGSGSLGLQNKLYIALGKELGYIKK</sequence>
<keyword evidence="2" id="KW-1185">Reference proteome</keyword>
<accession>A0ABV2TWZ3</accession>
<evidence type="ECO:0000313" key="1">
    <source>
        <dbReference type="EMBL" id="MET7029794.1"/>
    </source>
</evidence>
<name>A0ABV2TWZ3_9FLAO</name>
<gene>
    <name evidence="1" type="ORF">ABXZ32_10325</name>
</gene>
<dbReference type="InterPro" id="IPR017601">
    <property type="entry name" value="DGQHR-contain_dom"/>
</dbReference>
<dbReference type="NCBIfam" id="TIGR03187">
    <property type="entry name" value="DGQHR"/>
    <property type="match status" value="1"/>
</dbReference>
<protein>
    <submittedName>
        <fullName evidence="1">DGQHR domain-containing protein</fullName>
    </submittedName>
</protein>
<reference evidence="1 2" key="1">
    <citation type="submission" date="2024-07" db="EMBL/GenBank/DDBJ databases">
        <title>The genome sequence of type strain Sediminicola luteus GDMCC 1.2596T.</title>
        <authorList>
            <person name="Liu Y."/>
        </authorList>
    </citation>
    <scope>NUCLEOTIDE SEQUENCE [LARGE SCALE GENOMIC DNA]</scope>
    <source>
        <strain evidence="1 2">GDMCC 1.2596</strain>
    </source>
</reference>
<evidence type="ECO:0000313" key="2">
    <source>
        <dbReference type="Proteomes" id="UP001549773"/>
    </source>
</evidence>
<dbReference type="Proteomes" id="UP001549773">
    <property type="component" value="Unassembled WGS sequence"/>
</dbReference>
<proteinExistence type="predicted"/>
<dbReference type="CDD" id="cd16413">
    <property type="entry name" value="DGQHR_domain"/>
    <property type="match status" value="1"/>
</dbReference>